<dbReference type="GO" id="GO:0009089">
    <property type="term" value="P:lysine biosynthetic process via diaminopimelate"/>
    <property type="evidence" value="ECO:0007669"/>
    <property type="project" value="UniProtKB-UniRule"/>
</dbReference>
<keyword evidence="11 15" id="KW-0457">Lysine biosynthesis</keyword>
<sequence>MTETSSLWLAKQLIARASITPDDHGCQEIIAERLRAIGFSIEHMPFGRTQNLWARRGSGTPLLCFAGHTDVVSPGSAGAWASPPFRPTERNGKLYGRGSADMKTSIACFITACERFIAQHPQFPGSLSLLITSDEEGDGKDGTVRVVETLRARGEHIDYCIVGEPTAEHILGDTIKNGRRGSLSGSLTIHGKQGHIAYPHLAANSIHLAAPALTELTAEHWDNGNAYFPPTGFQISNIHAGTGATNVIPGELSVQFNFRFSTESDAESLQRRVEAILDKHHLRYSLQWQLFGQPFLTEAGRLTQAAQAAIAEECSIQAVLSTGGGTSDGRFLKAIARELIELGPVNASIHQIDEHIDLAAIPRLSAIYENILRRLLLD</sequence>
<dbReference type="NCBIfam" id="TIGR01246">
    <property type="entry name" value="dapE_proteo"/>
    <property type="match status" value="1"/>
</dbReference>
<comment type="cofactor">
    <cofactor evidence="15">
        <name>Zn(2+)</name>
        <dbReference type="ChEBI" id="CHEBI:29105"/>
    </cofactor>
    <cofactor evidence="15">
        <name>Co(2+)</name>
        <dbReference type="ChEBI" id="CHEBI:48828"/>
    </cofactor>
    <text evidence="15">Binds 2 Zn(2+) or Co(2+) ions per subunit.</text>
</comment>
<evidence type="ECO:0000256" key="6">
    <source>
        <dbReference type="ARBA" id="ARBA00022605"/>
    </source>
</evidence>
<evidence type="ECO:0000256" key="15">
    <source>
        <dbReference type="HAMAP-Rule" id="MF_01690"/>
    </source>
</evidence>
<evidence type="ECO:0000256" key="9">
    <source>
        <dbReference type="ARBA" id="ARBA00022833"/>
    </source>
</evidence>
<dbReference type="FunFam" id="3.40.630.10:FF:000005">
    <property type="entry name" value="Succinyl-diaminopimelate desuccinylase"/>
    <property type="match status" value="1"/>
</dbReference>
<protein>
    <recommendedName>
        <fullName evidence="5 15">Succinyl-diaminopimelate desuccinylase</fullName>
        <shortName evidence="15">SDAP desuccinylase</shortName>
        <ecNumber evidence="4 15">3.5.1.18</ecNumber>
    </recommendedName>
    <alternativeName>
        <fullName evidence="13 15">N-succinyl-LL-2,6-diaminoheptanedioate amidohydrolase</fullName>
    </alternativeName>
</protein>
<dbReference type="Pfam" id="PF07687">
    <property type="entry name" value="M20_dimer"/>
    <property type="match status" value="1"/>
</dbReference>
<evidence type="ECO:0000256" key="5">
    <source>
        <dbReference type="ARBA" id="ARBA00022391"/>
    </source>
</evidence>
<organism evidence="17 18">
    <name type="scientific">Eikenella exigua</name>
    <dbReference type="NCBI Taxonomy" id="2528037"/>
    <lineage>
        <taxon>Bacteria</taxon>
        <taxon>Pseudomonadati</taxon>
        <taxon>Pseudomonadota</taxon>
        <taxon>Betaproteobacteria</taxon>
        <taxon>Neisseriales</taxon>
        <taxon>Neisseriaceae</taxon>
        <taxon>Eikenella</taxon>
    </lineage>
</organism>
<feature type="domain" description="Peptidase M20 dimerisation" evidence="16">
    <location>
        <begin position="177"/>
        <end position="284"/>
    </location>
</feature>
<evidence type="ECO:0000256" key="2">
    <source>
        <dbReference type="ARBA" id="ARBA00006746"/>
    </source>
</evidence>
<dbReference type="Pfam" id="PF01546">
    <property type="entry name" value="Peptidase_M20"/>
    <property type="match status" value="1"/>
</dbReference>
<dbReference type="PANTHER" id="PTHR43808">
    <property type="entry name" value="ACETYLORNITHINE DEACETYLASE"/>
    <property type="match status" value="1"/>
</dbReference>
<dbReference type="GO" id="GO:0050897">
    <property type="term" value="F:cobalt ion binding"/>
    <property type="evidence" value="ECO:0007669"/>
    <property type="project" value="UniProtKB-UniRule"/>
</dbReference>
<feature type="binding site" evidence="15">
    <location>
        <position position="164"/>
    </location>
    <ligand>
        <name>Zn(2+)</name>
        <dbReference type="ChEBI" id="CHEBI:29105"/>
        <label>1</label>
    </ligand>
</feature>
<evidence type="ECO:0000256" key="3">
    <source>
        <dbReference type="ARBA" id="ARBA00011738"/>
    </source>
</evidence>
<evidence type="ECO:0000256" key="8">
    <source>
        <dbReference type="ARBA" id="ARBA00022801"/>
    </source>
</evidence>
<dbReference type="EC" id="3.5.1.18" evidence="4 15"/>
<name>A0AAX1F8Q6_9NEIS</name>
<dbReference type="Proteomes" id="UP000326695">
    <property type="component" value="Chromosome"/>
</dbReference>
<feature type="binding site" evidence="15">
    <location>
        <position position="101"/>
    </location>
    <ligand>
        <name>Zn(2+)</name>
        <dbReference type="ChEBI" id="CHEBI:29105"/>
        <label>2</label>
    </ligand>
</feature>
<dbReference type="FunFam" id="3.30.70.360:FF:000011">
    <property type="entry name" value="Succinyl-diaminopimelate desuccinylase"/>
    <property type="match status" value="1"/>
</dbReference>
<feature type="binding site" evidence="15">
    <location>
        <position position="101"/>
    </location>
    <ligand>
        <name>Zn(2+)</name>
        <dbReference type="ChEBI" id="CHEBI:29105"/>
        <label>1</label>
    </ligand>
</feature>
<evidence type="ECO:0000256" key="13">
    <source>
        <dbReference type="ARBA" id="ARBA00031891"/>
    </source>
</evidence>
<evidence type="ECO:0000256" key="10">
    <source>
        <dbReference type="ARBA" id="ARBA00022915"/>
    </source>
</evidence>
<evidence type="ECO:0000256" key="1">
    <source>
        <dbReference type="ARBA" id="ARBA00005130"/>
    </source>
</evidence>
<evidence type="ECO:0000256" key="11">
    <source>
        <dbReference type="ARBA" id="ARBA00023154"/>
    </source>
</evidence>
<keyword evidence="7 15" id="KW-0479">Metal-binding</keyword>
<dbReference type="SUPFAM" id="SSF55031">
    <property type="entry name" value="Bacterial exopeptidase dimerisation domain"/>
    <property type="match status" value="1"/>
</dbReference>
<evidence type="ECO:0000313" key="18">
    <source>
        <dbReference type="Proteomes" id="UP000326695"/>
    </source>
</evidence>
<dbReference type="InterPro" id="IPR011650">
    <property type="entry name" value="Peptidase_M20_dimer"/>
</dbReference>
<dbReference type="InterPro" id="IPR002933">
    <property type="entry name" value="Peptidase_M20"/>
</dbReference>
<dbReference type="GO" id="GO:0008777">
    <property type="term" value="F:acetylornithine deacetylase activity"/>
    <property type="evidence" value="ECO:0007669"/>
    <property type="project" value="TreeGrafter"/>
</dbReference>
<reference evidence="18" key="1">
    <citation type="journal article" date="2019" name="J. Anim. Genet.">
        <title>Description and whole genome sequencing of Eikenella exigua sp. nov., isolated from brain abscess and blood.</title>
        <authorList>
            <person name="Stormo K.A."/>
            <person name="Nygaard R.M."/>
            <person name="Bruvold T.S."/>
            <person name="Dimmen G."/>
            <person name="Lindemann P.C."/>
            <person name="Jordal S."/>
            <person name="Kommedal O."/>
        </authorList>
    </citation>
    <scope>NUCLEOTIDE SEQUENCE [LARGE SCALE GENOMIC DNA]</scope>
    <source>
        <strain evidence="18">PXX</strain>
    </source>
</reference>
<dbReference type="PANTHER" id="PTHR43808:SF31">
    <property type="entry name" value="N-ACETYL-L-CITRULLINE DEACETYLASE"/>
    <property type="match status" value="1"/>
</dbReference>
<comment type="function">
    <text evidence="15">Catalyzes the hydrolysis of N-succinyl-L,L-diaminopimelic acid (SDAP), forming succinate and LL-2,6-diaminopimelate (DAP), an intermediate involved in the bacterial biosynthesis of lysine and meso-diaminopimelic acid, an essential component of bacterial cell walls.</text>
</comment>
<keyword evidence="12 15" id="KW-0170">Cobalt</keyword>
<keyword evidence="18" id="KW-1185">Reference proteome</keyword>
<dbReference type="SUPFAM" id="SSF53187">
    <property type="entry name" value="Zn-dependent exopeptidases"/>
    <property type="match status" value="1"/>
</dbReference>
<feature type="binding site" evidence="15">
    <location>
        <position position="350"/>
    </location>
    <ligand>
        <name>Zn(2+)</name>
        <dbReference type="ChEBI" id="CHEBI:29105"/>
        <label>2</label>
    </ligand>
</feature>
<comment type="similarity">
    <text evidence="2 15">Belongs to the peptidase M20A family. DapE subfamily.</text>
</comment>
<dbReference type="CDD" id="cd03891">
    <property type="entry name" value="M20_DapE_proteobac"/>
    <property type="match status" value="1"/>
</dbReference>
<dbReference type="InterPro" id="IPR005941">
    <property type="entry name" value="DapE_proteobac"/>
</dbReference>
<keyword evidence="6 15" id="KW-0028">Amino-acid biosynthesis</keyword>
<comment type="pathway">
    <text evidence="1 15">Amino-acid biosynthesis; L-lysine biosynthesis via DAP pathway; LL-2,6-diaminopimelate from (S)-tetrahydrodipicolinate (succinylase route): step 3/3.</text>
</comment>
<comment type="catalytic activity">
    <reaction evidence="14 15">
        <text>N-succinyl-(2S,6S)-2,6-diaminopimelate + H2O = (2S,6S)-2,6-diaminopimelate + succinate</text>
        <dbReference type="Rhea" id="RHEA:22608"/>
        <dbReference type="ChEBI" id="CHEBI:15377"/>
        <dbReference type="ChEBI" id="CHEBI:30031"/>
        <dbReference type="ChEBI" id="CHEBI:57609"/>
        <dbReference type="ChEBI" id="CHEBI:58087"/>
        <dbReference type="EC" id="3.5.1.18"/>
    </reaction>
</comment>
<dbReference type="GO" id="GO:0019877">
    <property type="term" value="P:diaminopimelate biosynthetic process"/>
    <property type="evidence" value="ECO:0007669"/>
    <property type="project" value="UniProtKB-UniRule"/>
</dbReference>
<evidence type="ECO:0000256" key="7">
    <source>
        <dbReference type="ARBA" id="ARBA00022723"/>
    </source>
</evidence>
<evidence type="ECO:0000256" key="12">
    <source>
        <dbReference type="ARBA" id="ARBA00023285"/>
    </source>
</evidence>
<evidence type="ECO:0000313" key="17">
    <source>
        <dbReference type="EMBL" id="QED92450.1"/>
    </source>
</evidence>
<feature type="binding site" evidence="15">
    <location>
        <position position="68"/>
    </location>
    <ligand>
        <name>Zn(2+)</name>
        <dbReference type="ChEBI" id="CHEBI:29105"/>
        <label>1</label>
    </ligand>
</feature>
<dbReference type="InterPro" id="IPR036264">
    <property type="entry name" value="Bact_exopeptidase_dim_dom"/>
</dbReference>
<dbReference type="HAMAP" id="MF_01690">
    <property type="entry name" value="DapE"/>
    <property type="match status" value="1"/>
</dbReference>
<keyword evidence="8 15" id="KW-0378">Hydrolase</keyword>
<comment type="subunit">
    <text evidence="3 15">Homodimer.</text>
</comment>
<dbReference type="RefSeq" id="WP_067441447.1">
    <property type="nucleotide sequence ID" value="NZ_CP038018.1"/>
</dbReference>
<dbReference type="AlphaFoldDB" id="A0AAX1F8Q6"/>
<dbReference type="EMBL" id="CP038018">
    <property type="protein sequence ID" value="QED92450.1"/>
    <property type="molecule type" value="Genomic_DNA"/>
</dbReference>
<dbReference type="GO" id="GO:0008270">
    <property type="term" value="F:zinc ion binding"/>
    <property type="evidence" value="ECO:0007669"/>
    <property type="project" value="UniProtKB-UniRule"/>
</dbReference>
<proteinExistence type="inferred from homology"/>
<keyword evidence="10 15" id="KW-0220">Diaminopimelate biosynthesis</keyword>
<evidence type="ECO:0000259" key="16">
    <source>
        <dbReference type="Pfam" id="PF07687"/>
    </source>
</evidence>
<dbReference type="InterPro" id="IPR050072">
    <property type="entry name" value="Peptidase_M20A"/>
</dbReference>
<feature type="binding site" evidence="15">
    <location>
        <position position="136"/>
    </location>
    <ligand>
        <name>Zn(2+)</name>
        <dbReference type="ChEBI" id="CHEBI:29105"/>
        <label>2</label>
    </ligand>
</feature>
<evidence type="ECO:0000256" key="4">
    <source>
        <dbReference type="ARBA" id="ARBA00011921"/>
    </source>
</evidence>
<feature type="active site" evidence="15">
    <location>
        <position position="70"/>
    </location>
</feature>
<dbReference type="NCBIfam" id="NF009557">
    <property type="entry name" value="PRK13009.1"/>
    <property type="match status" value="1"/>
</dbReference>
<gene>
    <name evidence="15 17" type="primary">dapE</name>
    <name evidence="17" type="ORF">EZJ17_07385</name>
</gene>
<dbReference type="GO" id="GO:0009014">
    <property type="term" value="F:succinyl-diaminopimelate desuccinylase activity"/>
    <property type="evidence" value="ECO:0007669"/>
    <property type="project" value="UniProtKB-UniRule"/>
</dbReference>
<keyword evidence="9 15" id="KW-0862">Zinc</keyword>
<feature type="active site" description="Proton acceptor" evidence="15">
    <location>
        <position position="135"/>
    </location>
</feature>
<accession>A0AAX1F8Q6</accession>
<dbReference type="KEGG" id="eex:EZJ17_07385"/>
<evidence type="ECO:0000256" key="14">
    <source>
        <dbReference type="ARBA" id="ARBA00051301"/>
    </source>
</evidence>
<dbReference type="Gene3D" id="3.40.630.10">
    <property type="entry name" value="Zn peptidases"/>
    <property type="match status" value="2"/>
</dbReference>
<dbReference type="GO" id="GO:0006526">
    <property type="term" value="P:L-arginine biosynthetic process"/>
    <property type="evidence" value="ECO:0007669"/>
    <property type="project" value="TreeGrafter"/>
</dbReference>